<protein>
    <submittedName>
        <fullName evidence="1">Uncharacterized protein</fullName>
    </submittedName>
</protein>
<organism evidence="1 2">
    <name type="scientific">Trifolium medium</name>
    <dbReference type="NCBI Taxonomy" id="97028"/>
    <lineage>
        <taxon>Eukaryota</taxon>
        <taxon>Viridiplantae</taxon>
        <taxon>Streptophyta</taxon>
        <taxon>Embryophyta</taxon>
        <taxon>Tracheophyta</taxon>
        <taxon>Spermatophyta</taxon>
        <taxon>Magnoliopsida</taxon>
        <taxon>eudicotyledons</taxon>
        <taxon>Gunneridae</taxon>
        <taxon>Pentapetalae</taxon>
        <taxon>rosids</taxon>
        <taxon>fabids</taxon>
        <taxon>Fabales</taxon>
        <taxon>Fabaceae</taxon>
        <taxon>Papilionoideae</taxon>
        <taxon>50 kb inversion clade</taxon>
        <taxon>NPAAA clade</taxon>
        <taxon>Hologalegina</taxon>
        <taxon>IRL clade</taxon>
        <taxon>Trifolieae</taxon>
        <taxon>Trifolium</taxon>
    </lineage>
</organism>
<accession>A0A392PMV0</accession>
<dbReference type="Proteomes" id="UP000265520">
    <property type="component" value="Unassembled WGS sequence"/>
</dbReference>
<name>A0A392PMV0_9FABA</name>
<sequence length="146" mass="16427">PEQTLETVRGFDPILELAIAPGGQVIDRPDDPSQDSFDVALHIEIPVRVAEDMSQHEVEASCTYHNPYRLTGTIPNNVTARTEVDKAIPKIQIIKQAWENMDAGECEQPYVSKHQRKKNNCSTRSVGQPYTTTTPVLRVKFFHLSL</sequence>
<feature type="non-terminal residue" evidence="1">
    <location>
        <position position="1"/>
    </location>
</feature>
<evidence type="ECO:0000313" key="2">
    <source>
        <dbReference type="Proteomes" id="UP000265520"/>
    </source>
</evidence>
<keyword evidence="2" id="KW-1185">Reference proteome</keyword>
<comment type="caution">
    <text evidence="1">The sequence shown here is derived from an EMBL/GenBank/DDBJ whole genome shotgun (WGS) entry which is preliminary data.</text>
</comment>
<dbReference type="AlphaFoldDB" id="A0A392PMV0"/>
<reference evidence="1 2" key="1">
    <citation type="journal article" date="2018" name="Front. Plant Sci.">
        <title>Red Clover (Trifolium pratense) and Zigzag Clover (T. medium) - A Picture of Genomic Similarities and Differences.</title>
        <authorList>
            <person name="Dluhosova J."/>
            <person name="Istvanek J."/>
            <person name="Nedelnik J."/>
            <person name="Repkova J."/>
        </authorList>
    </citation>
    <scope>NUCLEOTIDE SEQUENCE [LARGE SCALE GENOMIC DNA]</scope>
    <source>
        <strain evidence="2">cv. 10/8</strain>
        <tissue evidence="1">Leaf</tissue>
    </source>
</reference>
<dbReference type="EMBL" id="LXQA010086953">
    <property type="protein sequence ID" value="MCI13112.1"/>
    <property type="molecule type" value="Genomic_DNA"/>
</dbReference>
<evidence type="ECO:0000313" key="1">
    <source>
        <dbReference type="EMBL" id="MCI13112.1"/>
    </source>
</evidence>
<proteinExistence type="predicted"/>